<feature type="compositionally biased region" description="Basic and acidic residues" evidence="16">
    <location>
        <begin position="232"/>
        <end position="247"/>
    </location>
</feature>
<protein>
    <recommendedName>
        <fullName evidence="13">Transcription termination factor 2</fullName>
    </recommendedName>
    <alternativeName>
        <fullName evidence="15">RNA polymerase II termination factor</fullName>
    </alternativeName>
    <alternativeName>
        <fullName evidence="14">Transcription release factor 2</fullName>
    </alternativeName>
</protein>
<dbReference type="GO" id="GO:0008094">
    <property type="term" value="F:ATP-dependent activity, acting on DNA"/>
    <property type="evidence" value="ECO:0007669"/>
    <property type="project" value="UniProtKB-ARBA"/>
</dbReference>
<dbReference type="PROSITE" id="PS51194">
    <property type="entry name" value="HELICASE_CTER"/>
    <property type="match status" value="1"/>
</dbReference>
<evidence type="ECO:0000256" key="6">
    <source>
        <dbReference type="ARBA" id="ARBA00022801"/>
    </source>
</evidence>
<dbReference type="Proteomes" id="UP001432146">
    <property type="component" value="Unassembled WGS sequence"/>
</dbReference>
<evidence type="ECO:0000256" key="2">
    <source>
        <dbReference type="ARBA" id="ARBA00007025"/>
    </source>
</evidence>
<organism evidence="19 20">
    <name type="scientific">Tetragonisca angustula</name>
    <dbReference type="NCBI Taxonomy" id="166442"/>
    <lineage>
        <taxon>Eukaryota</taxon>
        <taxon>Metazoa</taxon>
        <taxon>Ecdysozoa</taxon>
        <taxon>Arthropoda</taxon>
        <taxon>Hexapoda</taxon>
        <taxon>Insecta</taxon>
        <taxon>Pterygota</taxon>
        <taxon>Neoptera</taxon>
        <taxon>Endopterygota</taxon>
        <taxon>Hymenoptera</taxon>
        <taxon>Apocrita</taxon>
        <taxon>Aculeata</taxon>
        <taxon>Apoidea</taxon>
        <taxon>Anthophila</taxon>
        <taxon>Apidae</taxon>
        <taxon>Tetragonisca</taxon>
    </lineage>
</organism>
<comment type="subcellular location">
    <subcellularLocation>
        <location evidence="1">Nucleus</location>
    </subcellularLocation>
</comment>
<dbReference type="SMART" id="SM00490">
    <property type="entry name" value="HELICc"/>
    <property type="match status" value="1"/>
</dbReference>
<evidence type="ECO:0000256" key="16">
    <source>
        <dbReference type="SAM" id="MobiDB-lite"/>
    </source>
</evidence>
<evidence type="ECO:0000256" key="12">
    <source>
        <dbReference type="ARBA" id="ARBA00023242"/>
    </source>
</evidence>
<dbReference type="InterPro" id="IPR050628">
    <property type="entry name" value="SNF2_RAD54_helicase_TF"/>
</dbReference>
<keyword evidence="20" id="KW-1185">Reference proteome</keyword>
<feature type="domain" description="Helicase C-terminal" evidence="18">
    <location>
        <begin position="897"/>
        <end position="1059"/>
    </location>
</feature>
<feature type="compositionally biased region" description="Acidic residues" evidence="16">
    <location>
        <begin position="133"/>
        <end position="142"/>
    </location>
</feature>
<keyword evidence="6" id="KW-0378">Hydrolase</keyword>
<feature type="compositionally biased region" description="Low complexity" evidence="16">
    <location>
        <begin position="41"/>
        <end position="64"/>
    </location>
</feature>
<feature type="compositionally biased region" description="Basic and acidic residues" evidence="16">
    <location>
        <begin position="174"/>
        <end position="218"/>
    </location>
</feature>
<dbReference type="Gene3D" id="3.40.50.10810">
    <property type="entry name" value="Tandem AAA-ATPase domain"/>
    <property type="match status" value="1"/>
</dbReference>
<evidence type="ECO:0000256" key="11">
    <source>
        <dbReference type="ARBA" id="ARBA00023163"/>
    </source>
</evidence>
<evidence type="ECO:0000256" key="4">
    <source>
        <dbReference type="ARBA" id="ARBA00022553"/>
    </source>
</evidence>
<dbReference type="CDD" id="cd18793">
    <property type="entry name" value="SF2_C_SNF"/>
    <property type="match status" value="1"/>
</dbReference>
<dbReference type="InterPro" id="IPR027417">
    <property type="entry name" value="P-loop_NTPase"/>
</dbReference>
<keyword evidence="7" id="KW-0347">Helicase</keyword>
<evidence type="ECO:0000256" key="3">
    <source>
        <dbReference type="ARBA" id="ARBA00022472"/>
    </source>
</evidence>
<feature type="compositionally biased region" description="Acidic residues" evidence="16">
    <location>
        <begin position="100"/>
        <end position="110"/>
    </location>
</feature>
<keyword evidence="10" id="KW-0238">DNA-binding</keyword>
<dbReference type="InterPro" id="IPR038718">
    <property type="entry name" value="SNF2-like_sf"/>
</dbReference>
<gene>
    <name evidence="19" type="ORF">QLX08_008850</name>
</gene>
<feature type="region of interest" description="Disordered" evidence="16">
    <location>
        <begin position="1"/>
        <end position="257"/>
    </location>
</feature>
<dbReference type="InterPro" id="IPR001650">
    <property type="entry name" value="Helicase_C-like"/>
</dbReference>
<dbReference type="EMBL" id="JAWNGG020000191">
    <property type="protein sequence ID" value="KAK9297415.1"/>
    <property type="molecule type" value="Genomic_DNA"/>
</dbReference>
<dbReference type="SMART" id="SM00487">
    <property type="entry name" value="DEXDc"/>
    <property type="match status" value="1"/>
</dbReference>
<evidence type="ECO:0000313" key="19">
    <source>
        <dbReference type="EMBL" id="KAK9297415.1"/>
    </source>
</evidence>
<dbReference type="GO" id="GO:0016787">
    <property type="term" value="F:hydrolase activity"/>
    <property type="evidence" value="ECO:0007669"/>
    <property type="project" value="UniProtKB-KW"/>
</dbReference>
<keyword evidence="12" id="KW-0539">Nucleus</keyword>
<name>A0AAW0ZIK1_9HYME</name>
<dbReference type="GO" id="GO:0005634">
    <property type="term" value="C:nucleus"/>
    <property type="evidence" value="ECO:0007669"/>
    <property type="project" value="UniProtKB-SubCell"/>
</dbReference>
<keyword evidence="3" id="KW-0806">Transcription termination</keyword>
<accession>A0AAW0ZIK1</accession>
<dbReference type="GO" id="GO:0005737">
    <property type="term" value="C:cytoplasm"/>
    <property type="evidence" value="ECO:0007669"/>
    <property type="project" value="UniProtKB-ARBA"/>
</dbReference>
<comment type="similarity">
    <text evidence="2">Belongs to the SNF2/RAD54 helicase family.</text>
</comment>
<comment type="caution">
    <text evidence="19">The sequence shown here is derived from an EMBL/GenBank/DDBJ whole genome shotgun (WGS) entry which is preliminary data.</text>
</comment>
<keyword evidence="11" id="KW-0804">Transcription</keyword>
<dbReference type="InterPro" id="IPR049730">
    <property type="entry name" value="SNF2/RAD54-like_C"/>
</dbReference>
<keyword evidence="4" id="KW-0597">Phosphoprotein</keyword>
<sequence>MEDSFSEWRDSSREDKSFVISDSEEDVNDSNEKEQVFVIDSSESSENSANVSANVSVSKRASSSGKLSLTEELIKDRIKKNIPCYSDNEDANDPASVSSSDEDSVDDDNDNASSNEVEQATKSNDKVWRLYDDSNDTSIDEIEQVREKSDKVRRLKYSGSNDTSSDEFEQVMENNDKVLNDRRLAHNDSNETSSDEIKQELENNDKVLNDRRLEHNDSNETSSDEVEQVMENNDKVLNDRRLEHNDSNETSSDEVEQVMENNDKVLNDRPLEDVSRENKSSFDVFNVSEDKERILQSETAVSLAKQETGFADVDPIVAQKRAILVCKLEQLENQLSATKLIFTASNISSLPDKGEKLRENIAIQEKKIEEIKMELENTPLSVAQPGSVKPEVSDIDESTAYSDKFDYYNLDNIPFTQKSSSKELGKKAQATLEKELTLTADRLHDLHGSLVARPTEEERAEDPQGLKVKLMPHQQHALAWLIWREQQKPPGGILADDMGLGKTLTMISLIIASIAKRKLGVEDSDSEEWLDSNGSKQYHKGGTLVVCPASLLSQWENEINHRCKRGMLSVIVYHGTNRMNVPKKLAKYDIVITTYNLLTREFKSNSTVYKIHWERVILDEAHVIRNHKSQASQSVCGLVARKRWALTGTPIQNKEMDLYSILKFLKCSPFDDIRVWRRWVDNKSAAGRQRLATVMKTLMLRRTKQELQAKGALESLPEKFVEEISVKLDPDEQLVYEKILIYSRSLFAQFLAQRAEKDHMFDLAAGKYDKPTFLSNPNKNTQFTKAQNKLLSLHADVKAHEILVLLLRLRQVCVHPSLVRSMLDEEDIKESGITESENLDSDLLLQINKITLEDEENNEEDTNETEIGVDRRVATNLLTSKNPVFKSDRISSKVKLVLDKIMEILQKNDKMIIVSQWTSTLNIIASCLSSIKGASFDMFTGNVPIKERQGVMDSFNAPNRDPKILLLSLTAGGVGLNLVGGNHLLLIDIHWNPQLEVQAQDRIYRFGQRKDVFIYKFICKDTIEDRIKCLQEKKMEIAQHVLSGDKNSAVSKLTLDDLKSLFGL</sequence>
<keyword evidence="8" id="KW-0067">ATP-binding</keyword>
<evidence type="ECO:0000256" key="15">
    <source>
        <dbReference type="ARBA" id="ARBA00082628"/>
    </source>
</evidence>
<dbReference type="SUPFAM" id="SSF52540">
    <property type="entry name" value="P-loop containing nucleoside triphosphate hydrolases"/>
    <property type="match status" value="2"/>
</dbReference>
<dbReference type="PROSITE" id="PS51192">
    <property type="entry name" value="HELICASE_ATP_BIND_1"/>
    <property type="match status" value="1"/>
</dbReference>
<dbReference type="InterPro" id="IPR000330">
    <property type="entry name" value="SNF2_N"/>
</dbReference>
<dbReference type="Pfam" id="PF00176">
    <property type="entry name" value="SNF2-rel_dom"/>
    <property type="match status" value="1"/>
</dbReference>
<evidence type="ECO:0000259" key="17">
    <source>
        <dbReference type="PROSITE" id="PS51192"/>
    </source>
</evidence>
<dbReference type="FunFam" id="3.40.50.10810:FF:000043">
    <property type="entry name" value="Transcription termination factor 2"/>
    <property type="match status" value="1"/>
</dbReference>
<evidence type="ECO:0000256" key="10">
    <source>
        <dbReference type="ARBA" id="ARBA00023125"/>
    </source>
</evidence>
<dbReference type="GO" id="GO:0006281">
    <property type="term" value="P:DNA repair"/>
    <property type="evidence" value="ECO:0007669"/>
    <property type="project" value="TreeGrafter"/>
</dbReference>
<evidence type="ECO:0000256" key="14">
    <source>
        <dbReference type="ARBA" id="ARBA00079067"/>
    </source>
</evidence>
<dbReference type="GO" id="GO:0006353">
    <property type="term" value="P:DNA-templated transcription termination"/>
    <property type="evidence" value="ECO:0007669"/>
    <property type="project" value="UniProtKB-KW"/>
</dbReference>
<dbReference type="PANTHER" id="PTHR45626:SF50">
    <property type="entry name" value="TRANSCRIPTION TERMINATION FACTOR 2"/>
    <property type="match status" value="1"/>
</dbReference>
<keyword evidence="5" id="KW-0547">Nucleotide-binding</keyword>
<feature type="domain" description="Helicase ATP-binding" evidence="17">
    <location>
        <begin position="483"/>
        <end position="668"/>
    </location>
</feature>
<keyword evidence="9" id="KW-0805">Transcription regulation</keyword>
<feature type="compositionally biased region" description="Basic and acidic residues" evidence="16">
    <location>
        <begin position="123"/>
        <end position="132"/>
    </location>
</feature>
<feature type="compositionally biased region" description="Basic and acidic residues" evidence="16">
    <location>
        <begin position="1"/>
        <end position="17"/>
    </location>
</feature>
<feature type="compositionally biased region" description="Basic and acidic residues" evidence="16">
    <location>
        <begin position="143"/>
        <end position="152"/>
    </location>
</feature>
<dbReference type="GO" id="GO:0004386">
    <property type="term" value="F:helicase activity"/>
    <property type="evidence" value="ECO:0007669"/>
    <property type="project" value="UniProtKB-KW"/>
</dbReference>
<reference evidence="19 20" key="1">
    <citation type="submission" date="2024-05" db="EMBL/GenBank/DDBJ databases">
        <title>The nuclear and mitochondrial genome assemblies of Tetragonisca angustula (Apidae: Meliponini), a tiny yet remarkable pollinator in the Neotropics.</title>
        <authorList>
            <person name="Ferrari R."/>
            <person name="Ricardo P.C."/>
            <person name="Dias F.C."/>
            <person name="Araujo N.S."/>
            <person name="Soares D.O."/>
            <person name="Zhou Q.-S."/>
            <person name="Zhu C.-D."/>
            <person name="Coutinho L."/>
            <person name="Airas M.C."/>
            <person name="Batista T.M."/>
        </authorList>
    </citation>
    <scope>NUCLEOTIDE SEQUENCE [LARGE SCALE GENOMIC DNA]</scope>
    <source>
        <strain evidence="19">ASF017062</strain>
        <tissue evidence="19">Abdomen</tissue>
    </source>
</reference>
<evidence type="ECO:0000259" key="18">
    <source>
        <dbReference type="PROSITE" id="PS51194"/>
    </source>
</evidence>
<evidence type="ECO:0000256" key="8">
    <source>
        <dbReference type="ARBA" id="ARBA00022840"/>
    </source>
</evidence>
<evidence type="ECO:0000256" key="13">
    <source>
        <dbReference type="ARBA" id="ARBA00070113"/>
    </source>
</evidence>
<evidence type="ECO:0000256" key="5">
    <source>
        <dbReference type="ARBA" id="ARBA00022741"/>
    </source>
</evidence>
<dbReference type="InterPro" id="IPR014001">
    <property type="entry name" value="Helicase_ATP-bd"/>
</dbReference>
<evidence type="ECO:0000313" key="20">
    <source>
        <dbReference type="Proteomes" id="UP001432146"/>
    </source>
</evidence>
<evidence type="ECO:0000256" key="9">
    <source>
        <dbReference type="ARBA" id="ARBA00023015"/>
    </source>
</evidence>
<dbReference type="PANTHER" id="PTHR45626">
    <property type="entry name" value="TRANSCRIPTION TERMINATION FACTOR 2-RELATED"/>
    <property type="match status" value="1"/>
</dbReference>
<dbReference type="Pfam" id="PF00271">
    <property type="entry name" value="Helicase_C"/>
    <property type="match status" value="1"/>
</dbReference>
<dbReference type="AlphaFoldDB" id="A0AAW0ZIK1"/>
<proteinExistence type="inferred from homology"/>
<dbReference type="Gene3D" id="3.40.50.300">
    <property type="entry name" value="P-loop containing nucleotide triphosphate hydrolases"/>
    <property type="match status" value="1"/>
</dbReference>
<dbReference type="GO" id="GO:0005524">
    <property type="term" value="F:ATP binding"/>
    <property type="evidence" value="ECO:0007669"/>
    <property type="project" value="UniProtKB-KW"/>
</dbReference>
<evidence type="ECO:0000256" key="1">
    <source>
        <dbReference type="ARBA" id="ARBA00004123"/>
    </source>
</evidence>
<dbReference type="GO" id="GO:0003677">
    <property type="term" value="F:DNA binding"/>
    <property type="evidence" value="ECO:0007669"/>
    <property type="project" value="UniProtKB-KW"/>
</dbReference>
<evidence type="ECO:0000256" key="7">
    <source>
        <dbReference type="ARBA" id="ARBA00022806"/>
    </source>
</evidence>